<organism evidence="1 2">
    <name type="scientific">Undibacterium umbellatum</name>
    <dbReference type="NCBI Taxonomy" id="2762300"/>
    <lineage>
        <taxon>Bacteria</taxon>
        <taxon>Pseudomonadati</taxon>
        <taxon>Pseudomonadota</taxon>
        <taxon>Betaproteobacteria</taxon>
        <taxon>Burkholderiales</taxon>
        <taxon>Oxalobacteraceae</taxon>
        <taxon>Undibacterium</taxon>
    </lineage>
</organism>
<protein>
    <submittedName>
        <fullName evidence="1">Uncharacterized protein</fullName>
    </submittedName>
</protein>
<proteinExistence type="predicted"/>
<gene>
    <name evidence="1" type="ORF">H8L47_04195</name>
</gene>
<evidence type="ECO:0000313" key="2">
    <source>
        <dbReference type="Proteomes" id="UP000646911"/>
    </source>
</evidence>
<accession>A0ABR6Z4P5</accession>
<reference evidence="1 2" key="1">
    <citation type="submission" date="2020-08" db="EMBL/GenBank/DDBJ databases">
        <title>Novel species isolated from subtropical streams in China.</title>
        <authorList>
            <person name="Lu H."/>
        </authorList>
    </citation>
    <scope>NUCLEOTIDE SEQUENCE [LARGE SCALE GENOMIC DNA]</scope>
    <source>
        <strain evidence="1 2">NL8W</strain>
    </source>
</reference>
<dbReference type="EMBL" id="JACOFX010000001">
    <property type="protein sequence ID" value="MBC3906754.1"/>
    <property type="molecule type" value="Genomic_DNA"/>
</dbReference>
<evidence type="ECO:0000313" key="1">
    <source>
        <dbReference type="EMBL" id="MBC3906754.1"/>
    </source>
</evidence>
<sequence length="87" mass="9853">MKNAENQPLTVHVALQNNKALESRKTEETLAWDLVQADFLQKDGNRSKAFAGKPAGTVRYAVHKPAIICQVAANRREVTRKYWLISF</sequence>
<comment type="caution">
    <text evidence="1">The sequence shown here is derived from an EMBL/GenBank/DDBJ whole genome shotgun (WGS) entry which is preliminary data.</text>
</comment>
<name>A0ABR6Z4P5_9BURK</name>
<dbReference type="RefSeq" id="WP_186951926.1">
    <property type="nucleotide sequence ID" value="NZ_JACOFX010000001.1"/>
</dbReference>
<dbReference type="Proteomes" id="UP000646911">
    <property type="component" value="Unassembled WGS sequence"/>
</dbReference>
<keyword evidence="2" id="KW-1185">Reference proteome</keyword>